<dbReference type="RefSeq" id="WP_094494275.1">
    <property type="nucleotide sequence ID" value="NZ_JAQLUG010000016.1"/>
</dbReference>
<evidence type="ECO:0000313" key="2">
    <source>
        <dbReference type="EMBL" id="OYR63028.1"/>
    </source>
</evidence>
<name>A0A256J2J4_HALEZ</name>
<gene>
    <name evidence="4" type="ORF">DJ76_00830</name>
    <name evidence="3" type="ORF">DJ79_09960</name>
    <name evidence="2" type="ORF">DJ80_08770</name>
</gene>
<proteinExistence type="predicted"/>
<evidence type="ECO:0000313" key="6">
    <source>
        <dbReference type="Proteomes" id="UP000215731"/>
    </source>
</evidence>
<protein>
    <submittedName>
        <fullName evidence="2">Uncharacterized protein</fullName>
    </submittedName>
</protein>
<sequence>MNRGRRNPVLAGVLVLLVVSTSLAGSAAASPVQDAVSVKTSYDGATPSQEIDVIVTVQAQDTTLRDINIGLASGERTHIQADSYATRVQPSNQGIEVTPAGANSFTIPELEPGEEVRIAFDVVPRTLAYEEVVPATATVRFTRYGQQVQDTVSERADLSTNPWIDPPEDRASFVMITATTIVTAGSALVVATVFYRRARTRRARVYEAVEEEASLVSRAGNRTVERRVDQLLETLATQLHLDEEDDDRSDTSDGTKPGGEGGIGSILNRIGLGGSESERDSSGPNL</sequence>
<dbReference type="Proteomes" id="UP000216925">
    <property type="component" value="Unassembled WGS sequence"/>
</dbReference>
<organism evidence="2 6">
    <name type="scientific">Halorubrum ezzemoulense</name>
    <name type="common">Halorubrum chaoviator</name>
    <dbReference type="NCBI Taxonomy" id="337243"/>
    <lineage>
        <taxon>Archaea</taxon>
        <taxon>Methanobacteriati</taxon>
        <taxon>Methanobacteriota</taxon>
        <taxon>Stenosarchaea group</taxon>
        <taxon>Halobacteria</taxon>
        <taxon>Halobacteriales</taxon>
        <taxon>Haloferacaceae</taxon>
        <taxon>Halorubrum</taxon>
    </lineage>
</organism>
<feature type="compositionally biased region" description="Basic and acidic residues" evidence="1">
    <location>
        <begin position="276"/>
        <end position="286"/>
    </location>
</feature>
<accession>A0A256J2J4</accession>
<dbReference type="AlphaFoldDB" id="A0A256J2J4"/>
<comment type="caution">
    <text evidence="2">The sequence shown here is derived from an EMBL/GenBank/DDBJ whole genome shotgun (WGS) entry which is preliminary data.</text>
</comment>
<evidence type="ECO:0000313" key="7">
    <source>
        <dbReference type="Proteomes" id="UP000216925"/>
    </source>
</evidence>
<dbReference type="EMBL" id="NHPA01000046">
    <property type="protein sequence ID" value="OYR67093.1"/>
    <property type="molecule type" value="Genomic_DNA"/>
</dbReference>
<evidence type="ECO:0000313" key="4">
    <source>
        <dbReference type="EMBL" id="OYR75939.1"/>
    </source>
</evidence>
<dbReference type="Proteomes" id="UP000215607">
    <property type="component" value="Unassembled WGS sequence"/>
</dbReference>
<reference evidence="5 6" key="1">
    <citation type="journal article" date="2014" name="Front. Microbiol.">
        <title>Population and genomic analysis of the genus Halorubrum.</title>
        <authorList>
            <person name="Fullmer M.S."/>
            <person name="Soucy S.M."/>
            <person name="Swithers K.S."/>
            <person name="Makkay A.M."/>
            <person name="Wheeler R."/>
            <person name="Ventosa A."/>
            <person name="Gogarten J.P."/>
            <person name="Papke R.T."/>
        </authorList>
    </citation>
    <scope>NUCLEOTIDE SEQUENCE [LARGE SCALE GENOMIC DNA]</scope>
    <source>
        <strain evidence="4 7">Ec15</strain>
        <strain evidence="3 5">Ga2p</strain>
        <strain evidence="2 6">Ga36</strain>
    </source>
</reference>
<evidence type="ECO:0000256" key="1">
    <source>
        <dbReference type="SAM" id="MobiDB-lite"/>
    </source>
</evidence>
<evidence type="ECO:0000313" key="3">
    <source>
        <dbReference type="EMBL" id="OYR67093.1"/>
    </source>
</evidence>
<dbReference type="EMBL" id="NHOZ01000079">
    <property type="protein sequence ID" value="OYR63028.1"/>
    <property type="molecule type" value="Genomic_DNA"/>
</dbReference>
<feature type="region of interest" description="Disordered" evidence="1">
    <location>
        <begin position="241"/>
        <end position="286"/>
    </location>
</feature>
<dbReference type="EMBL" id="NHPD01000005">
    <property type="protein sequence ID" value="OYR75939.1"/>
    <property type="molecule type" value="Genomic_DNA"/>
</dbReference>
<evidence type="ECO:0000313" key="5">
    <source>
        <dbReference type="Proteomes" id="UP000215607"/>
    </source>
</evidence>
<reference evidence="2" key="2">
    <citation type="submission" date="2017-05" db="EMBL/GenBank/DDBJ databases">
        <authorList>
            <person name="Song R."/>
            <person name="Chenine A.L."/>
            <person name="Ruprecht R.M."/>
        </authorList>
    </citation>
    <scope>NUCLEOTIDE SEQUENCE</scope>
    <source>
        <strain evidence="4">Ec15</strain>
        <strain evidence="3">Ga2p</strain>
        <strain evidence="2">Ga36</strain>
    </source>
</reference>
<dbReference type="Proteomes" id="UP000215731">
    <property type="component" value="Unassembled WGS sequence"/>
</dbReference>